<dbReference type="KEGG" id="aplc:110987233"/>
<evidence type="ECO:0000313" key="2">
    <source>
        <dbReference type="RefSeq" id="XP_022105479.1"/>
    </source>
</evidence>
<organism evidence="1 2">
    <name type="scientific">Acanthaster planci</name>
    <name type="common">Crown-of-thorns starfish</name>
    <dbReference type="NCBI Taxonomy" id="133434"/>
    <lineage>
        <taxon>Eukaryota</taxon>
        <taxon>Metazoa</taxon>
        <taxon>Echinodermata</taxon>
        <taxon>Eleutherozoa</taxon>
        <taxon>Asterozoa</taxon>
        <taxon>Asteroidea</taxon>
        <taxon>Valvatacea</taxon>
        <taxon>Valvatida</taxon>
        <taxon>Acanthasteridae</taxon>
        <taxon>Acanthaster</taxon>
    </lineage>
</organism>
<dbReference type="AlphaFoldDB" id="A0A8B7ZIW2"/>
<dbReference type="SUPFAM" id="SSF52047">
    <property type="entry name" value="RNI-like"/>
    <property type="match status" value="1"/>
</dbReference>
<evidence type="ECO:0000313" key="1">
    <source>
        <dbReference type="Proteomes" id="UP000694845"/>
    </source>
</evidence>
<name>A0A8B7ZIW2_ACAPL</name>
<keyword evidence="1" id="KW-1185">Reference proteome</keyword>
<dbReference type="RefSeq" id="XP_022105479.1">
    <property type="nucleotide sequence ID" value="XM_022249787.1"/>
</dbReference>
<sequence length="795" mass="89944">MVLKYKCGWYPEIEITGKRDYALGATEVKMMQFAEVASLKLFCLQQISELVARNHIHLCSLEAFPSRLLRDLAPVLSIDDLARLHRILCGKGIDVQQYWLKFYRQAFQEDRLARQCSCHDLSLANVDWRQRFLDKRCEQELQKLGPSPSEGIEEQDTLSLKILDILGNPLSTHGPLDDFFPSLLVLHSDLLPYVQRNEEIMKILQKSLRELVLTDYLPKYESILQQFLEFLIHQGVLRKFTLKHPLCEAAAELFKIFKVCSGVLGEIVESGGGHVAVPCCREECCDPLSSHSESISTEEAPCVMPQLCQIPQGEAVGSQEDPCSTRAQSNTVNLDISCPHASSHQETNAVKSVPRPVYDRLCCCCCGLFTGALTPESDLDGQSAQDASLFSHIDPHSHRCHRTADHCIQHLVFYDCFFKNQSDHTQMLETLFSIWPGLRELEFVNASKTGGTWENTCIKVLSRLIKGQRPTPSLQRLRIQGSFFDEFSFVCWLSDLLIRSEFKTLELESTNFRFLLRDTDSGRFLQFGRRRLPKDVFAHMNVVDIKYHQLVSPHYLECALLQPDCTITVLNLEYCQLRTPKVDSLFIHAKESKCLRELSVVRNGYCPHMSHYTPAGYSGLAQLMQSGHLTKLNLGGCGFALTGWAHATDFVEALRLNCSLHQLLLAANHLTDECLHLLATAFVNSLPEINSQASNLCLDISFNSEITHDGMDEFSQAFLASTKQGRRSSHLCHLTLTKEEGENNPGVHWELAELMKLTVNHEASLDWPLASDRGHISDYRGWMMKHQSQISGSQL</sequence>
<dbReference type="Proteomes" id="UP000694845">
    <property type="component" value="Unplaced"/>
</dbReference>
<accession>A0A8B7ZIW2</accession>
<proteinExistence type="predicted"/>
<dbReference type="GeneID" id="110987233"/>
<dbReference type="OrthoDB" id="10165987at2759"/>
<gene>
    <name evidence="2" type="primary">LOC110987233</name>
</gene>
<protein>
    <submittedName>
        <fullName evidence="2">Uncharacterized protein LOC110987233 isoform X1</fullName>
    </submittedName>
</protein>
<dbReference type="Gene3D" id="3.80.10.10">
    <property type="entry name" value="Ribonuclease Inhibitor"/>
    <property type="match status" value="1"/>
</dbReference>
<reference evidence="2" key="1">
    <citation type="submission" date="2025-08" db="UniProtKB">
        <authorList>
            <consortium name="RefSeq"/>
        </authorList>
    </citation>
    <scope>IDENTIFICATION</scope>
</reference>
<dbReference type="InterPro" id="IPR032675">
    <property type="entry name" value="LRR_dom_sf"/>
</dbReference>